<dbReference type="Pfam" id="PF00201">
    <property type="entry name" value="UDPGT"/>
    <property type="match status" value="1"/>
</dbReference>
<gene>
    <name evidence="8" type="ORF">P3X46_006146</name>
</gene>
<reference evidence="8" key="1">
    <citation type="journal article" date="2023" name="Plant Biotechnol. J.">
        <title>Chromosome-level wild Hevea brasiliensis genome provides new tools for genomic-assisted breeding and valuable loci to elevate rubber yield.</title>
        <authorList>
            <person name="Cheng H."/>
            <person name="Song X."/>
            <person name="Hu Y."/>
            <person name="Wu T."/>
            <person name="Yang Q."/>
            <person name="An Z."/>
            <person name="Feng S."/>
            <person name="Deng Z."/>
            <person name="Wu W."/>
            <person name="Zeng X."/>
            <person name="Tu M."/>
            <person name="Wang X."/>
            <person name="Huang H."/>
        </authorList>
    </citation>
    <scope>NUCLEOTIDE SEQUENCE</scope>
    <source>
        <strain evidence="8">MT/VB/25A 57/8</strain>
    </source>
</reference>
<evidence type="ECO:0000256" key="6">
    <source>
        <dbReference type="RuleBase" id="RU003718"/>
    </source>
</evidence>
<proteinExistence type="inferred from homology"/>
<dbReference type="CDD" id="cd03784">
    <property type="entry name" value="GT1_Gtf-like"/>
    <property type="match status" value="1"/>
</dbReference>
<comment type="pathway">
    <text evidence="1">Pigment biosynthesis; anthocyanin biosynthesis.</text>
</comment>
<evidence type="ECO:0000313" key="9">
    <source>
        <dbReference type="Proteomes" id="UP001174677"/>
    </source>
</evidence>
<evidence type="ECO:0000313" key="8">
    <source>
        <dbReference type="EMBL" id="KAJ9182119.1"/>
    </source>
</evidence>
<evidence type="ECO:0000256" key="3">
    <source>
        <dbReference type="ARBA" id="ARBA00022676"/>
    </source>
</evidence>
<sequence length="466" mass="51281">MGSTGTHILVFPYPAQGHMIPILDLTNQLATTGLTITILVTPKNLPLLHPILSTHPSIKTLVLPFPPHPSIPPGLENAKDLPANYVPFIMQALGELYEPLLNWFKSHPSPPSAIISDMFLGWTQHLACRLNIRRIVFSPSGAMALSVIYSLWRDMPKVDQNDHQLIFFSKIPNCPTFPLCQVSPMYRRYIAGDPLSQFIKDGFQADIASWGLVFNSFTELECVYLDHLRKELGHDRVWAVGPLLPPKYDAPKTKVRVGPTPVSVEGVMTFLDTCKDHSVVYICFGSQTVLTNHQMEELASGLEKSGIHFIWCLKEPTRAHDGGGYGKIPLGFENSVVGRGLIIRGWVSQVLILSHRAIGAFLTHCGWNSILEGIVAGVPMLAWPMGADQFTNATLLVDVLKVGIRVCDGANTVPNSEKLAQMLVQSVSKNPVERGRAEQLSWAAFDAIKGGCSVKDFESLVNHLVA</sequence>
<dbReference type="PANTHER" id="PTHR48047">
    <property type="entry name" value="GLYCOSYLTRANSFERASE"/>
    <property type="match status" value="1"/>
</dbReference>
<dbReference type="Gene3D" id="3.40.50.2000">
    <property type="entry name" value="Glycogen Phosphorylase B"/>
    <property type="match status" value="2"/>
</dbReference>
<evidence type="ECO:0000256" key="7">
    <source>
        <dbReference type="RuleBase" id="RU362057"/>
    </source>
</evidence>
<comment type="similarity">
    <text evidence="2 6">Belongs to the UDP-glycosyltransferase family.</text>
</comment>
<evidence type="ECO:0000256" key="1">
    <source>
        <dbReference type="ARBA" id="ARBA00004935"/>
    </source>
</evidence>
<dbReference type="PROSITE" id="PS00375">
    <property type="entry name" value="UDPGT"/>
    <property type="match status" value="1"/>
</dbReference>
<accession>A0ABQ9MPA1</accession>
<dbReference type="EC" id="2.4.1.-" evidence="7"/>
<name>A0ABQ9MPA1_HEVBR</name>
<evidence type="ECO:0000256" key="2">
    <source>
        <dbReference type="ARBA" id="ARBA00009995"/>
    </source>
</evidence>
<dbReference type="InterPro" id="IPR035595">
    <property type="entry name" value="UDP_glycos_trans_CS"/>
</dbReference>
<comment type="catalytic activity">
    <reaction evidence="5">
        <text>an anthocyanidin + UDP-alpha-D-glucose + H(+) = an anthocyanidin 3-O-beta-D-glucoside + UDP</text>
        <dbReference type="Rhea" id="RHEA:20093"/>
        <dbReference type="ChEBI" id="CHEBI:15378"/>
        <dbReference type="ChEBI" id="CHEBI:16307"/>
        <dbReference type="ChEBI" id="CHEBI:58223"/>
        <dbReference type="ChEBI" id="CHEBI:58885"/>
        <dbReference type="ChEBI" id="CHEBI:143576"/>
        <dbReference type="EC" id="2.4.1.115"/>
    </reaction>
</comment>
<protein>
    <recommendedName>
        <fullName evidence="7">Glycosyltransferase</fullName>
        <ecNumber evidence="7">2.4.1.-</ecNumber>
    </recommendedName>
</protein>
<dbReference type="Proteomes" id="UP001174677">
    <property type="component" value="Chromosome 4"/>
</dbReference>
<organism evidence="8 9">
    <name type="scientific">Hevea brasiliensis</name>
    <name type="common">Para rubber tree</name>
    <name type="synonym">Siphonia brasiliensis</name>
    <dbReference type="NCBI Taxonomy" id="3981"/>
    <lineage>
        <taxon>Eukaryota</taxon>
        <taxon>Viridiplantae</taxon>
        <taxon>Streptophyta</taxon>
        <taxon>Embryophyta</taxon>
        <taxon>Tracheophyta</taxon>
        <taxon>Spermatophyta</taxon>
        <taxon>Magnoliopsida</taxon>
        <taxon>eudicotyledons</taxon>
        <taxon>Gunneridae</taxon>
        <taxon>Pentapetalae</taxon>
        <taxon>rosids</taxon>
        <taxon>fabids</taxon>
        <taxon>Malpighiales</taxon>
        <taxon>Euphorbiaceae</taxon>
        <taxon>Crotonoideae</taxon>
        <taxon>Micrandreae</taxon>
        <taxon>Hevea</taxon>
    </lineage>
</organism>
<dbReference type="InterPro" id="IPR002213">
    <property type="entry name" value="UDP_glucos_trans"/>
</dbReference>
<keyword evidence="9" id="KW-1185">Reference proteome</keyword>
<keyword evidence="3 6" id="KW-0328">Glycosyltransferase</keyword>
<dbReference type="PANTHER" id="PTHR48047:SF8">
    <property type="entry name" value="FLAVONOL 3-O-GLUCOSYLTRANSFERASE UGT89B1"/>
    <property type="match status" value="1"/>
</dbReference>
<dbReference type="EMBL" id="JARPOI010000004">
    <property type="protein sequence ID" value="KAJ9182119.1"/>
    <property type="molecule type" value="Genomic_DNA"/>
</dbReference>
<comment type="caution">
    <text evidence="8">The sequence shown here is derived from an EMBL/GenBank/DDBJ whole genome shotgun (WGS) entry which is preliminary data.</text>
</comment>
<evidence type="ECO:0000256" key="4">
    <source>
        <dbReference type="ARBA" id="ARBA00022679"/>
    </source>
</evidence>
<keyword evidence="4 6" id="KW-0808">Transferase</keyword>
<evidence type="ECO:0000256" key="5">
    <source>
        <dbReference type="ARBA" id="ARBA00047606"/>
    </source>
</evidence>
<dbReference type="SUPFAM" id="SSF53756">
    <property type="entry name" value="UDP-Glycosyltransferase/glycogen phosphorylase"/>
    <property type="match status" value="1"/>
</dbReference>